<dbReference type="OrthoDB" id="78050at2157"/>
<evidence type="ECO:0000313" key="2">
    <source>
        <dbReference type="EMBL" id="ARS89709.1"/>
    </source>
</evidence>
<evidence type="ECO:0000313" key="3">
    <source>
        <dbReference type="Proteomes" id="UP000250088"/>
    </source>
</evidence>
<dbReference type="Proteomes" id="UP000250088">
    <property type="component" value="Chromosome"/>
</dbReference>
<organism evidence="2 3">
    <name type="scientific">Natrarchaeobaculum aegyptiacum</name>
    <dbReference type="NCBI Taxonomy" id="745377"/>
    <lineage>
        <taxon>Archaea</taxon>
        <taxon>Methanobacteriati</taxon>
        <taxon>Methanobacteriota</taxon>
        <taxon>Stenosarchaea group</taxon>
        <taxon>Halobacteria</taxon>
        <taxon>Halobacteriales</taxon>
        <taxon>Natrialbaceae</taxon>
        <taxon>Natrarchaeobaculum</taxon>
    </lineage>
</organism>
<dbReference type="EMBL" id="CP019893">
    <property type="protein sequence ID" value="ARS89709.1"/>
    <property type="molecule type" value="Genomic_DNA"/>
</dbReference>
<dbReference type="GeneID" id="32894040"/>
<feature type="compositionally biased region" description="Basic and acidic residues" evidence="1">
    <location>
        <begin position="305"/>
        <end position="316"/>
    </location>
</feature>
<feature type="compositionally biased region" description="Basic and acidic residues" evidence="1">
    <location>
        <begin position="177"/>
        <end position="188"/>
    </location>
</feature>
<evidence type="ECO:0008006" key="4">
    <source>
        <dbReference type="Google" id="ProtNLM"/>
    </source>
</evidence>
<dbReference type="KEGG" id="naj:B1756_08130"/>
<gene>
    <name evidence="2" type="ORF">B1756_08130</name>
</gene>
<sequence length="369" mass="38378">MPHECTTCGRTFPDGSKEMLSGCPDCGGNKFQFSPSRDLSSGSSGSTDSAGSGTATGSGSASGPASTAASDSGTQSPASGSGSRSQPNAGVESGSQSDADSGGESTPAASDRSARAAAKRTGARATETVREWVSRKADENTDAAAEPTGSSTDDGANQSGATSERTLDTSDFPEWPDSARRPEDRTTARSETGSGRAGGREVDASDSDPGRASGSSRTPVADSENTAQADARTGVVSENDIPSGTVEGETTRARREDPHGARQEPPRERDARGDAGSPTDSPAGSERGADENVDPADGRVVSEPSGDRPSIEQLREELNEQFESIKIVRPGEYELNLMELYNREEYIISLQEDGRYVIEVPDAWRDGDQ</sequence>
<evidence type="ECO:0000256" key="1">
    <source>
        <dbReference type="SAM" id="MobiDB-lite"/>
    </source>
</evidence>
<keyword evidence="3" id="KW-1185">Reference proteome</keyword>
<feature type="compositionally biased region" description="Polar residues" evidence="1">
    <location>
        <begin position="148"/>
        <end position="164"/>
    </location>
</feature>
<proteinExistence type="predicted"/>
<dbReference type="RefSeq" id="WP_086888086.1">
    <property type="nucleotide sequence ID" value="NZ_CP019893.1"/>
</dbReference>
<name>A0A2Z2HRJ7_9EURY</name>
<reference evidence="3" key="1">
    <citation type="submission" date="2017-02" db="EMBL/GenBank/DDBJ databases">
        <title>Natronthermophilus aegyptiacus gen. nov.,sp. nov., an aerobic, extremely halophilic alkalithermophilic archaeon isolated from the athalassohaline Wadi An Natrun, Egypt.</title>
        <authorList>
            <person name="Zhao B."/>
        </authorList>
    </citation>
    <scope>NUCLEOTIDE SEQUENCE [LARGE SCALE GENOMIC DNA]</scope>
    <source>
        <strain evidence="3">JW/NM-HA 15</strain>
    </source>
</reference>
<feature type="compositionally biased region" description="Polar residues" evidence="1">
    <location>
        <begin position="75"/>
        <end position="99"/>
    </location>
</feature>
<dbReference type="Pfam" id="PF09845">
    <property type="entry name" value="OapC"/>
    <property type="match status" value="2"/>
</dbReference>
<protein>
    <recommendedName>
        <fullName evidence="4">Zn-ribbon containing protein</fullName>
    </recommendedName>
</protein>
<feature type="compositionally biased region" description="Basic and acidic residues" evidence="1">
    <location>
        <begin position="127"/>
        <end position="139"/>
    </location>
</feature>
<feature type="compositionally biased region" description="Basic and acidic residues" evidence="1">
    <location>
        <begin position="249"/>
        <end position="273"/>
    </location>
</feature>
<feature type="compositionally biased region" description="Polar residues" evidence="1">
    <location>
        <begin position="213"/>
        <end position="228"/>
    </location>
</feature>
<dbReference type="InterPro" id="IPR018645">
    <property type="entry name" value="OapC-like"/>
</dbReference>
<accession>A0A2Z2HRJ7</accession>
<feature type="region of interest" description="Disordered" evidence="1">
    <location>
        <begin position="1"/>
        <end position="316"/>
    </location>
</feature>
<dbReference type="AlphaFoldDB" id="A0A2Z2HRJ7"/>
<feature type="compositionally biased region" description="Low complexity" evidence="1">
    <location>
        <begin position="40"/>
        <end position="74"/>
    </location>
</feature>